<sequence>MRRCPLCHSQDAAFFHQDKKRAFYACEHCGLIFADAASHLPPAAEKHRYGRARASAKQRQLAQFILPLLSQLAQQQAGRLRGLNFGRVLDDASLSNLEAAGHTLKQYDPFFAPDHEALRQRYDFVCSYRVFEHFQDPLKEWSLISRLLNPGGWLAIGTPLLTDLAGFAKWHYKNNLTHVSFYQRRTFEFLAQKGDFALLFAAKDLILMQKTSESGINRDPI</sequence>
<dbReference type="Proteomes" id="UP000737113">
    <property type="component" value="Unassembled WGS sequence"/>
</dbReference>
<comment type="caution">
    <text evidence="1">The sequence shown here is derived from an EMBL/GenBank/DDBJ whole genome shotgun (WGS) entry which is preliminary data.</text>
</comment>
<organism evidence="1 2">
    <name type="scientific">Shewanella salipaludis</name>
    <dbReference type="NCBI Taxonomy" id="2723052"/>
    <lineage>
        <taxon>Bacteria</taxon>
        <taxon>Pseudomonadati</taxon>
        <taxon>Pseudomonadota</taxon>
        <taxon>Gammaproteobacteria</taxon>
        <taxon>Alteromonadales</taxon>
        <taxon>Shewanellaceae</taxon>
        <taxon>Shewanella</taxon>
    </lineage>
</organism>
<dbReference type="EMBL" id="JAAXYH010000015">
    <property type="protein sequence ID" value="NMH66708.1"/>
    <property type="molecule type" value="Genomic_DNA"/>
</dbReference>
<evidence type="ECO:0000313" key="1">
    <source>
        <dbReference type="EMBL" id="NMH66708.1"/>
    </source>
</evidence>
<dbReference type="InterPro" id="IPR029063">
    <property type="entry name" value="SAM-dependent_MTases_sf"/>
</dbReference>
<dbReference type="AlphaFoldDB" id="A0A972FV61"/>
<keyword evidence="1" id="KW-0489">Methyltransferase</keyword>
<accession>A0A972FV61</accession>
<dbReference type="SUPFAM" id="SSF53335">
    <property type="entry name" value="S-adenosyl-L-methionine-dependent methyltransferases"/>
    <property type="match status" value="1"/>
</dbReference>
<protein>
    <submittedName>
        <fullName evidence="1">Class I SAM-dependent methyltransferase</fullName>
    </submittedName>
</protein>
<dbReference type="Gene3D" id="3.40.50.150">
    <property type="entry name" value="Vaccinia Virus protein VP39"/>
    <property type="match status" value="1"/>
</dbReference>
<keyword evidence="1" id="KW-0808">Transferase</keyword>
<gene>
    <name evidence="1" type="ORF">HC757_16245</name>
</gene>
<proteinExistence type="predicted"/>
<name>A0A972FV61_9GAMM</name>
<dbReference type="Pfam" id="PF13489">
    <property type="entry name" value="Methyltransf_23"/>
    <property type="match status" value="1"/>
</dbReference>
<keyword evidence="2" id="KW-1185">Reference proteome</keyword>
<dbReference type="RefSeq" id="WP_169565439.1">
    <property type="nucleotide sequence ID" value="NZ_JAAXYH010000015.1"/>
</dbReference>
<reference evidence="1" key="1">
    <citation type="submission" date="2020-04" db="EMBL/GenBank/DDBJ databases">
        <title>Description of Shewanella salipaludis sp. nov., isolated from a salt marsh.</title>
        <authorList>
            <person name="Park S."/>
            <person name="Yoon J.-H."/>
        </authorList>
    </citation>
    <scope>NUCLEOTIDE SEQUENCE</scope>
    <source>
        <strain evidence="1">SHSM-M6</strain>
    </source>
</reference>
<dbReference type="GO" id="GO:0008168">
    <property type="term" value="F:methyltransferase activity"/>
    <property type="evidence" value="ECO:0007669"/>
    <property type="project" value="UniProtKB-KW"/>
</dbReference>
<dbReference type="GO" id="GO:0032259">
    <property type="term" value="P:methylation"/>
    <property type="evidence" value="ECO:0007669"/>
    <property type="project" value="UniProtKB-KW"/>
</dbReference>
<evidence type="ECO:0000313" key="2">
    <source>
        <dbReference type="Proteomes" id="UP000737113"/>
    </source>
</evidence>